<proteinExistence type="predicted"/>
<keyword evidence="2" id="KW-1185">Reference proteome</keyword>
<evidence type="ECO:0000313" key="2">
    <source>
        <dbReference type="Proteomes" id="UP000029981"/>
    </source>
</evidence>
<protein>
    <submittedName>
        <fullName evidence="1">Uncharacterized protein</fullName>
    </submittedName>
</protein>
<reference evidence="1 2" key="3">
    <citation type="journal article" date="2010" name="BMC Genomics">
        <title>Transcriptome sequencing and comparative analysis of cucumber flowers with different sex types.</title>
        <authorList>
            <person name="Guo S."/>
            <person name="Zheng Y."/>
            <person name="Joung J.G."/>
            <person name="Liu S."/>
            <person name="Zhang Z."/>
            <person name="Crasta O.R."/>
            <person name="Sobral B.W."/>
            <person name="Xu Y."/>
            <person name="Huang S."/>
            <person name="Fei Z."/>
        </authorList>
    </citation>
    <scope>NUCLEOTIDE SEQUENCE [LARGE SCALE GENOMIC DNA]</scope>
    <source>
        <strain evidence="2">cv. 9930</strain>
    </source>
</reference>
<sequence length="69" mass="7851">MKCQSKFSKNEALGFDGFDESDQFEGILPMSPKLRNRIWDGSVQIDHLSLVSVQTDQRDRIIKSKGPKP</sequence>
<dbReference type="Gramene" id="KGN65774">
    <property type="protein sequence ID" value="KGN65774"/>
    <property type="gene ID" value="Csa_1G527900"/>
</dbReference>
<evidence type="ECO:0000313" key="1">
    <source>
        <dbReference type="EMBL" id="KGN65774.1"/>
    </source>
</evidence>
<dbReference type="AlphaFoldDB" id="A0A0A0LXI5"/>
<accession>A0A0A0LXI5</accession>
<gene>
    <name evidence="1" type="ORF">Csa_1G527900</name>
</gene>
<dbReference type="EMBL" id="CM002922">
    <property type="protein sequence ID" value="KGN65774.1"/>
    <property type="molecule type" value="Genomic_DNA"/>
</dbReference>
<name>A0A0A0LXI5_CUCSA</name>
<reference evidence="1 2" key="2">
    <citation type="journal article" date="2009" name="PLoS ONE">
        <title>An integrated genetic and cytogenetic map of the cucumber genome.</title>
        <authorList>
            <person name="Ren Y."/>
            <person name="Zhang Z."/>
            <person name="Liu J."/>
            <person name="Staub J.E."/>
            <person name="Han Y."/>
            <person name="Cheng Z."/>
            <person name="Li X."/>
            <person name="Lu J."/>
            <person name="Miao H."/>
            <person name="Kang H."/>
            <person name="Xie B."/>
            <person name="Gu X."/>
            <person name="Wang X."/>
            <person name="Du Y."/>
            <person name="Jin W."/>
            <person name="Huang S."/>
        </authorList>
    </citation>
    <scope>NUCLEOTIDE SEQUENCE [LARGE SCALE GENOMIC DNA]</scope>
    <source>
        <strain evidence="2">cv. 9930</strain>
    </source>
</reference>
<dbReference type="Proteomes" id="UP000029981">
    <property type="component" value="Chromosome 1"/>
</dbReference>
<reference evidence="1 2" key="4">
    <citation type="journal article" date="2011" name="BMC Genomics">
        <title>RNA-Seq improves annotation of protein-coding genes in the cucumber genome.</title>
        <authorList>
            <person name="Li Z."/>
            <person name="Zhang Z."/>
            <person name="Yan P."/>
            <person name="Huang S."/>
            <person name="Fei Z."/>
            <person name="Lin K."/>
        </authorList>
    </citation>
    <scope>NUCLEOTIDE SEQUENCE [LARGE SCALE GENOMIC DNA]</scope>
    <source>
        <strain evidence="2">cv. 9930</strain>
    </source>
</reference>
<organism evidence="1 2">
    <name type="scientific">Cucumis sativus</name>
    <name type="common">Cucumber</name>
    <dbReference type="NCBI Taxonomy" id="3659"/>
    <lineage>
        <taxon>Eukaryota</taxon>
        <taxon>Viridiplantae</taxon>
        <taxon>Streptophyta</taxon>
        <taxon>Embryophyta</taxon>
        <taxon>Tracheophyta</taxon>
        <taxon>Spermatophyta</taxon>
        <taxon>Magnoliopsida</taxon>
        <taxon>eudicotyledons</taxon>
        <taxon>Gunneridae</taxon>
        <taxon>Pentapetalae</taxon>
        <taxon>rosids</taxon>
        <taxon>fabids</taxon>
        <taxon>Cucurbitales</taxon>
        <taxon>Cucurbitaceae</taxon>
        <taxon>Benincaseae</taxon>
        <taxon>Cucumis</taxon>
    </lineage>
</organism>
<reference evidence="1 2" key="1">
    <citation type="journal article" date="2009" name="Nat. Genet.">
        <title>The genome of the cucumber, Cucumis sativus L.</title>
        <authorList>
            <person name="Huang S."/>
            <person name="Li R."/>
            <person name="Zhang Z."/>
            <person name="Li L."/>
            <person name="Gu X."/>
            <person name="Fan W."/>
            <person name="Lucas W.J."/>
            <person name="Wang X."/>
            <person name="Xie B."/>
            <person name="Ni P."/>
            <person name="Ren Y."/>
            <person name="Zhu H."/>
            <person name="Li J."/>
            <person name="Lin K."/>
            <person name="Jin W."/>
            <person name="Fei Z."/>
            <person name="Li G."/>
            <person name="Staub J."/>
            <person name="Kilian A."/>
            <person name="van der Vossen E.A."/>
            <person name="Wu Y."/>
            <person name="Guo J."/>
            <person name="He J."/>
            <person name="Jia Z."/>
            <person name="Ren Y."/>
            <person name="Tian G."/>
            <person name="Lu Y."/>
            <person name="Ruan J."/>
            <person name="Qian W."/>
            <person name="Wang M."/>
            <person name="Huang Q."/>
            <person name="Li B."/>
            <person name="Xuan Z."/>
            <person name="Cao J."/>
            <person name="Asan"/>
            <person name="Wu Z."/>
            <person name="Zhang J."/>
            <person name="Cai Q."/>
            <person name="Bai Y."/>
            <person name="Zhao B."/>
            <person name="Han Y."/>
            <person name="Li Y."/>
            <person name="Li X."/>
            <person name="Wang S."/>
            <person name="Shi Q."/>
            <person name="Liu S."/>
            <person name="Cho W.K."/>
            <person name="Kim J.Y."/>
            <person name="Xu Y."/>
            <person name="Heller-Uszynska K."/>
            <person name="Miao H."/>
            <person name="Cheng Z."/>
            <person name="Zhang S."/>
            <person name="Wu J."/>
            <person name="Yang Y."/>
            <person name="Kang H."/>
            <person name="Li M."/>
            <person name="Liang H."/>
            <person name="Ren X."/>
            <person name="Shi Z."/>
            <person name="Wen M."/>
            <person name="Jian M."/>
            <person name="Yang H."/>
            <person name="Zhang G."/>
            <person name="Yang Z."/>
            <person name="Chen R."/>
            <person name="Liu S."/>
            <person name="Li J."/>
            <person name="Ma L."/>
            <person name="Liu H."/>
            <person name="Zhou Y."/>
            <person name="Zhao J."/>
            <person name="Fang X."/>
            <person name="Li G."/>
            <person name="Fang L."/>
            <person name="Li Y."/>
            <person name="Liu D."/>
            <person name="Zheng H."/>
            <person name="Zhang Y."/>
            <person name="Qin N."/>
            <person name="Li Z."/>
            <person name="Yang G."/>
            <person name="Yang S."/>
            <person name="Bolund L."/>
            <person name="Kristiansen K."/>
            <person name="Zheng H."/>
            <person name="Li S."/>
            <person name="Zhang X."/>
            <person name="Yang H."/>
            <person name="Wang J."/>
            <person name="Sun R."/>
            <person name="Zhang B."/>
            <person name="Jiang S."/>
            <person name="Wang J."/>
            <person name="Du Y."/>
            <person name="Li S."/>
        </authorList>
    </citation>
    <scope>NUCLEOTIDE SEQUENCE [LARGE SCALE GENOMIC DNA]</scope>
    <source>
        <strain evidence="2">cv. 9930</strain>
    </source>
</reference>